<organism evidence="2">
    <name type="scientific">Methylobacterium bullatum</name>
    <dbReference type="NCBI Taxonomy" id="570505"/>
    <lineage>
        <taxon>Bacteria</taxon>
        <taxon>Pseudomonadati</taxon>
        <taxon>Pseudomonadota</taxon>
        <taxon>Alphaproteobacteria</taxon>
        <taxon>Hyphomicrobiales</taxon>
        <taxon>Methylobacteriaceae</taxon>
        <taxon>Methylobacterium</taxon>
    </lineage>
</organism>
<dbReference type="InterPro" id="IPR009078">
    <property type="entry name" value="Ferritin-like_SF"/>
</dbReference>
<dbReference type="InterPro" id="IPR010287">
    <property type="entry name" value="DUF892_YciF-like"/>
</dbReference>
<sequence length="198" mass="21672">MAAKQKTLNDAFYETLKDVYYAEKQSVRALKKSAKSAEHDELRHAFETHAEESAVQVERLQQVFEIIGKSARAKTCEAMQGLTAEMEEDLEDFGDSPAADAVLIGCAQAVEHYEIARYGTLKTWASQLGYEDAAKLLDETLQEEKKTDELLTQIALGLNVEGSEEAGTEEAAGTEDEPAPRKKGAKAESGSKPKSKAE</sequence>
<gene>
    <name evidence="2" type="ORF">MBLL_00648</name>
</gene>
<evidence type="ECO:0000313" key="2">
    <source>
        <dbReference type="EMBL" id="CAA2137419.1"/>
    </source>
</evidence>
<accession>A0A679JZY4</accession>
<evidence type="ECO:0000256" key="1">
    <source>
        <dbReference type="SAM" id="MobiDB-lite"/>
    </source>
</evidence>
<dbReference type="PANTHER" id="PTHR30565:SF9">
    <property type="entry name" value="PROTEIN YCIF"/>
    <property type="match status" value="1"/>
</dbReference>
<dbReference type="CDD" id="cd07909">
    <property type="entry name" value="YciF"/>
    <property type="match status" value="1"/>
</dbReference>
<name>A0A679JZY4_9HYPH</name>
<dbReference type="PANTHER" id="PTHR30565">
    <property type="entry name" value="PROTEIN YCIF"/>
    <property type="match status" value="1"/>
</dbReference>
<feature type="compositionally biased region" description="Basic and acidic residues" evidence="1">
    <location>
        <begin position="185"/>
        <end position="198"/>
    </location>
</feature>
<dbReference type="RefSeq" id="WP_339159225.1">
    <property type="nucleotide sequence ID" value="NZ_LR743510.1"/>
</dbReference>
<feature type="compositionally biased region" description="Acidic residues" evidence="1">
    <location>
        <begin position="162"/>
        <end position="177"/>
    </location>
</feature>
<dbReference type="InterPro" id="IPR047114">
    <property type="entry name" value="YciF"/>
</dbReference>
<protein>
    <submittedName>
        <fullName evidence="2">Uncharacterized protein</fullName>
    </submittedName>
</protein>
<geneLocation type="plasmid" evidence="2">
    <name>1</name>
</geneLocation>
<reference evidence="2" key="1">
    <citation type="submission" date="2019-12" db="EMBL/GenBank/DDBJ databases">
        <authorList>
            <person name="Cremers G."/>
        </authorList>
    </citation>
    <scope>NUCLEOTIDE SEQUENCE</scope>
    <source>
        <strain evidence="2">Mbul2</strain>
        <plasmid evidence="2">1</plasmid>
    </source>
</reference>
<dbReference type="AlphaFoldDB" id="A0A679JZY4"/>
<dbReference type="InterPro" id="IPR012347">
    <property type="entry name" value="Ferritin-like"/>
</dbReference>
<dbReference type="SUPFAM" id="SSF47240">
    <property type="entry name" value="Ferritin-like"/>
    <property type="match status" value="1"/>
</dbReference>
<feature type="region of interest" description="Disordered" evidence="1">
    <location>
        <begin position="159"/>
        <end position="198"/>
    </location>
</feature>
<keyword evidence="2" id="KW-0614">Plasmid</keyword>
<dbReference type="Gene3D" id="1.20.1260.10">
    <property type="match status" value="1"/>
</dbReference>
<proteinExistence type="predicted"/>
<dbReference type="EMBL" id="LR743510">
    <property type="protein sequence ID" value="CAA2137419.1"/>
    <property type="molecule type" value="Genomic_DNA"/>
</dbReference>
<dbReference type="Pfam" id="PF05974">
    <property type="entry name" value="DUF892"/>
    <property type="match status" value="1"/>
</dbReference>